<sequence length="650" mass="70028">MTAHRYISAILALPLSAVLAPSAYADVAAKDEQIIVTAMRGKSSAESVAARTEVITRDLIEQKGYVTAADVLKTVPGLSVVQSGGAGTLTSVFSRGTNSKHTLALFDGIRMNDASTPNGQFNFGSDTLGDLERVEVLRGPASAVYGSDAIGGVINFIPRIGGEEAFMPYAEVAAGNLDTYRGLAGARGSTGVLAYGVTAEYFETGGFNNVASRIADDLGERDGSRFLTLTANGELTLTDALSLRGLARFRRAKSDFDDAALDREGRSGTDRYFVWRIAPRLTLLDDRYQGDLEFGQVDNKRVDHNDPDANNSFGSPDATSTGLRTFAAWRNRISFTPVDGTEATLSGGIEWQKEKVRSLSGTTETLARAEKQTALYALAQVSVVERLELNGSLRHDDPEAFKSVTTWNSGAVLRLPEIGGRAYVAYGKSFKAPTLSERFTESAWNIGNPGLRPEHGKSFEAGLDAGADIGSAGWVGITATYFDTKIRNLIEYDSAALQNRNIGRAAIDGYEVSLSARAEGVAEFKVNYTRTDAVNDATGTRLLRRPKHGWSASLTVTPISALSLSADYFRRGSREDVLYENTSPWGPGGGYLGNGTVAAYDLVNISARYTVSDGIELFANLRNAFDESYEEPDSYRGAPRTWQLGARARF</sequence>
<dbReference type="PROSITE" id="PS52016">
    <property type="entry name" value="TONB_DEPENDENT_REC_3"/>
    <property type="match status" value="1"/>
</dbReference>
<gene>
    <name evidence="16" type="ORF">ACFQ00_11435</name>
</gene>
<feature type="domain" description="TonB-dependent receptor-like beta-barrel" evidence="14">
    <location>
        <begin position="190"/>
        <end position="623"/>
    </location>
</feature>
<evidence type="ECO:0000313" key="17">
    <source>
        <dbReference type="Proteomes" id="UP001597124"/>
    </source>
</evidence>
<keyword evidence="17" id="KW-1185">Reference proteome</keyword>
<evidence type="ECO:0000256" key="13">
    <source>
        <dbReference type="SAM" id="SignalP"/>
    </source>
</evidence>
<comment type="caution">
    <text evidence="16">The sequence shown here is derived from an EMBL/GenBank/DDBJ whole genome shotgun (WGS) entry which is preliminary data.</text>
</comment>
<dbReference type="SUPFAM" id="SSF56935">
    <property type="entry name" value="Porins"/>
    <property type="match status" value="1"/>
</dbReference>
<keyword evidence="7 11" id="KW-0798">TonB box</keyword>
<evidence type="ECO:0000256" key="6">
    <source>
        <dbReference type="ARBA" id="ARBA00023065"/>
    </source>
</evidence>
<keyword evidence="3 10" id="KW-1134">Transmembrane beta strand</keyword>
<evidence type="ECO:0000256" key="3">
    <source>
        <dbReference type="ARBA" id="ARBA00022452"/>
    </source>
</evidence>
<evidence type="ECO:0000256" key="7">
    <source>
        <dbReference type="ARBA" id="ARBA00023077"/>
    </source>
</evidence>
<dbReference type="PANTHER" id="PTHR30069:SF53">
    <property type="entry name" value="COLICIN I RECEPTOR-RELATED"/>
    <property type="match status" value="1"/>
</dbReference>
<feature type="compositionally biased region" description="Polar residues" evidence="12">
    <location>
        <begin position="308"/>
        <end position="317"/>
    </location>
</feature>
<evidence type="ECO:0000256" key="10">
    <source>
        <dbReference type="PROSITE-ProRule" id="PRU01360"/>
    </source>
</evidence>
<protein>
    <submittedName>
        <fullName evidence="16">TonB-dependent receptor domain-containing protein</fullName>
    </submittedName>
</protein>
<dbReference type="Pfam" id="PF07715">
    <property type="entry name" value="Plug"/>
    <property type="match status" value="1"/>
</dbReference>
<evidence type="ECO:0000259" key="15">
    <source>
        <dbReference type="Pfam" id="PF07715"/>
    </source>
</evidence>
<keyword evidence="9 10" id="KW-0998">Cell outer membrane</keyword>
<feature type="domain" description="TonB-dependent receptor plug" evidence="15">
    <location>
        <begin position="46"/>
        <end position="153"/>
    </location>
</feature>
<comment type="similarity">
    <text evidence="10 11">Belongs to the TonB-dependent receptor family.</text>
</comment>
<keyword evidence="8 10" id="KW-0472">Membrane</keyword>
<dbReference type="Gene3D" id="2.170.130.10">
    <property type="entry name" value="TonB-dependent receptor, plug domain"/>
    <property type="match status" value="1"/>
</dbReference>
<dbReference type="Proteomes" id="UP001597124">
    <property type="component" value="Unassembled WGS sequence"/>
</dbReference>
<keyword evidence="4 10" id="KW-0812">Transmembrane</keyword>
<comment type="subcellular location">
    <subcellularLocation>
        <location evidence="1 10">Cell outer membrane</location>
        <topology evidence="1 10">Multi-pass membrane protein</topology>
    </subcellularLocation>
</comment>
<keyword evidence="5 13" id="KW-0732">Signal</keyword>
<dbReference type="Gene3D" id="2.40.170.20">
    <property type="entry name" value="TonB-dependent receptor, beta-barrel domain"/>
    <property type="match status" value="1"/>
</dbReference>
<evidence type="ECO:0000256" key="8">
    <source>
        <dbReference type="ARBA" id="ARBA00023136"/>
    </source>
</evidence>
<feature type="chain" id="PRO_5047304970" evidence="13">
    <location>
        <begin position="26"/>
        <end position="650"/>
    </location>
</feature>
<evidence type="ECO:0000259" key="14">
    <source>
        <dbReference type="Pfam" id="PF00593"/>
    </source>
</evidence>
<dbReference type="PANTHER" id="PTHR30069">
    <property type="entry name" value="TONB-DEPENDENT OUTER MEMBRANE RECEPTOR"/>
    <property type="match status" value="1"/>
</dbReference>
<keyword evidence="2 10" id="KW-0813">Transport</keyword>
<evidence type="ECO:0000256" key="9">
    <source>
        <dbReference type="ARBA" id="ARBA00023237"/>
    </source>
</evidence>
<evidence type="ECO:0000256" key="11">
    <source>
        <dbReference type="RuleBase" id="RU003357"/>
    </source>
</evidence>
<accession>A0ABW3C3B4</accession>
<evidence type="ECO:0000256" key="1">
    <source>
        <dbReference type="ARBA" id="ARBA00004571"/>
    </source>
</evidence>
<feature type="compositionally biased region" description="Basic and acidic residues" evidence="12">
    <location>
        <begin position="298"/>
        <end position="307"/>
    </location>
</feature>
<feature type="signal peptide" evidence="13">
    <location>
        <begin position="1"/>
        <end position="25"/>
    </location>
</feature>
<proteinExistence type="inferred from homology"/>
<dbReference type="InterPro" id="IPR039426">
    <property type="entry name" value="TonB-dep_rcpt-like"/>
</dbReference>
<keyword evidence="16" id="KW-0675">Receptor</keyword>
<evidence type="ECO:0000256" key="5">
    <source>
        <dbReference type="ARBA" id="ARBA00022729"/>
    </source>
</evidence>
<organism evidence="16 17">
    <name type="scientific">Sphingosinicella xenopeptidilytica</name>
    <dbReference type="NCBI Taxonomy" id="364098"/>
    <lineage>
        <taxon>Bacteria</taxon>
        <taxon>Pseudomonadati</taxon>
        <taxon>Pseudomonadota</taxon>
        <taxon>Alphaproteobacteria</taxon>
        <taxon>Sphingomonadales</taxon>
        <taxon>Sphingosinicellaceae</taxon>
        <taxon>Sphingosinicella</taxon>
    </lineage>
</organism>
<dbReference type="RefSeq" id="WP_381490586.1">
    <property type="nucleotide sequence ID" value="NZ_JBHTIK010000005.1"/>
</dbReference>
<dbReference type="Pfam" id="PF00593">
    <property type="entry name" value="TonB_dep_Rec_b-barrel"/>
    <property type="match status" value="1"/>
</dbReference>
<evidence type="ECO:0000256" key="12">
    <source>
        <dbReference type="SAM" id="MobiDB-lite"/>
    </source>
</evidence>
<dbReference type="InterPro" id="IPR012910">
    <property type="entry name" value="Plug_dom"/>
</dbReference>
<dbReference type="CDD" id="cd01347">
    <property type="entry name" value="ligand_gated_channel"/>
    <property type="match status" value="1"/>
</dbReference>
<evidence type="ECO:0000256" key="4">
    <source>
        <dbReference type="ARBA" id="ARBA00022692"/>
    </source>
</evidence>
<name>A0ABW3C3B4_SPHXN</name>
<feature type="region of interest" description="Disordered" evidence="12">
    <location>
        <begin position="298"/>
        <end position="317"/>
    </location>
</feature>
<dbReference type="EMBL" id="JBHTIK010000005">
    <property type="protein sequence ID" value="MFD0848939.1"/>
    <property type="molecule type" value="Genomic_DNA"/>
</dbReference>
<evidence type="ECO:0000313" key="16">
    <source>
        <dbReference type="EMBL" id="MFD0848939.1"/>
    </source>
</evidence>
<evidence type="ECO:0000256" key="2">
    <source>
        <dbReference type="ARBA" id="ARBA00022448"/>
    </source>
</evidence>
<dbReference type="InterPro" id="IPR037066">
    <property type="entry name" value="Plug_dom_sf"/>
</dbReference>
<dbReference type="InterPro" id="IPR000531">
    <property type="entry name" value="Beta-barrel_TonB"/>
</dbReference>
<dbReference type="InterPro" id="IPR036942">
    <property type="entry name" value="Beta-barrel_TonB_sf"/>
</dbReference>
<reference evidence="17" key="1">
    <citation type="journal article" date="2019" name="Int. J. Syst. Evol. Microbiol.">
        <title>The Global Catalogue of Microorganisms (GCM) 10K type strain sequencing project: providing services to taxonomists for standard genome sequencing and annotation.</title>
        <authorList>
            <consortium name="The Broad Institute Genomics Platform"/>
            <consortium name="The Broad Institute Genome Sequencing Center for Infectious Disease"/>
            <person name="Wu L."/>
            <person name="Ma J."/>
        </authorList>
    </citation>
    <scope>NUCLEOTIDE SEQUENCE [LARGE SCALE GENOMIC DNA]</scope>
    <source>
        <strain evidence="17">CCUG 52537</strain>
    </source>
</reference>
<keyword evidence="6" id="KW-0406">Ion transport</keyword>